<keyword evidence="2" id="KW-1185">Reference proteome</keyword>
<dbReference type="OrthoDB" id="5393676at2"/>
<reference evidence="1 2" key="1">
    <citation type="submission" date="2019-02" db="EMBL/GenBank/DDBJ databases">
        <title>Peptostreptococcaceae bacterium ZHW00191 nov., a new bacterium isolated from the human gut.</title>
        <authorList>
            <person name="Zhou H.-W."/>
            <person name="Chen X.-J."/>
        </authorList>
    </citation>
    <scope>NUCLEOTIDE SEQUENCE [LARGE SCALE GENOMIC DNA]</scope>
    <source>
        <strain evidence="1 2">ZHW00191</strain>
    </source>
</reference>
<evidence type="ECO:0000313" key="2">
    <source>
        <dbReference type="Proteomes" id="UP000317863"/>
    </source>
</evidence>
<dbReference type="Proteomes" id="UP000317863">
    <property type="component" value="Unassembled WGS sequence"/>
</dbReference>
<dbReference type="Pfam" id="PF12672">
    <property type="entry name" value="DUF3793"/>
    <property type="match status" value="1"/>
</dbReference>
<sequence>MDISCLRCSIKGNIALQCSLVLSGIKPSNLLIYSNECSGCISEELKNTGLEHTKLYEGEKESVSIIYNRFSIENLINDTGNIDFIKKYGYIDTDIDNILVRLSDRYTSFRNRKSEFPHEIGILLGYPIEDVVGFIENNGQNFIYSGYWKVYKNAEEKIKTFAMYKEIKRYFIKQIANGKKLYQISSEFKNIDTVFGF</sequence>
<dbReference type="InterPro" id="IPR024523">
    <property type="entry name" value="DUF3793"/>
</dbReference>
<dbReference type="AlphaFoldDB" id="A0A544QWA0"/>
<name>A0A544QWA0_9FIRM</name>
<dbReference type="RefSeq" id="WP_142535571.1">
    <property type="nucleotide sequence ID" value="NZ_SGJB01000005.1"/>
</dbReference>
<proteinExistence type="predicted"/>
<gene>
    <name evidence="1" type="ORF">EXD82_03740</name>
</gene>
<protein>
    <submittedName>
        <fullName evidence="1">DUF3793 family protein</fullName>
    </submittedName>
</protein>
<organism evidence="1 2">
    <name type="scientific">Peptacetobacter hominis</name>
    <dbReference type="NCBI Taxonomy" id="2743610"/>
    <lineage>
        <taxon>Bacteria</taxon>
        <taxon>Bacillati</taxon>
        <taxon>Bacillota</taxon>
        <taxon>Clostridia</taxon>
        <taxon>Peptostreptococcales</taxon>
        <taxon>Peptostreptococcaceae</taxon>
        <taxon>Peptacetobacter</taxon>
    </lineage>
</organism>
<dbReference type="EMBL" id="SGJB01000005">
    <property type="protein sequence ID" value="TQQ84967.1"/>
    <property type="molecule type" value="Genomic_DNA"/>
</dbReference>
<evidence type="ECO:0000313" key="1">
    <source>
        <dbReference type="EMBL" id="TQQ84967.1"/>
    </source>
</evidence>
<accession>A0A544QWA0</accession>
<comment type="caution">
    <text evidence="1">The sequence shown here is derived from an EMBL/GenBank/DDBJ whole genome shotgun (WGS) entry which is preliminary data.</text>
</comment>